<dbReference type="InterPro" id="IPR031793">
    <property type="entry name" value="KICSTOR_ITFG2"/>
</dbReference>
<gene>
    <name evidence="2" type="ORF">NMOB1V02_LOCUS2961</name>
</gene>
<name>A0A7R9BIL8_9CRUS</name>
<feature type="region of interest" description="Disordered" evidence="1">
    <location>
        <begin position="293"/>
        <end position="317"/>
    </location>
</feature>
<organism evidence="2">
    <name type="scientific">Notodromas monacha</name>
    <dbReference type="NCBI Taxonomy" id="399045"/>
    <lineage>
        <taxon>Eukaryota</taxon>
        <taxon>Metazoa</taxon>
        <taxon>Ecdysozoa</taxon>
        <taxon>Arthropoda</taxon>
        <taxon>Crustacea</taxon>
        <taxon>Oligostraca</taxon>
        <taxon>Ostracoda</taxon>
        <taxon>Podocopa</taxon>
        <taxon>Podocopida</taxon>
        <taxon>Cypridocopina</taxon>
        <taxon>Cypridoidea</taxon>
        <taxon>Cyprididae</taxon>
        <taxon>Notodromas</taxon>
    </lineage>
</organism>
<feature type="compositionally biased region" description="Basic and acidic residues" evidence="1">
    <location>
        <begin position="305"/>
        <end position="317"/>
    </location>
</feature>
<keyword evidence="3" id="KW-1185">Reference proteome</keyword>
<dbReference type="Pfam" id="PF15907">
    <property type="entry name" value="Itfg2"/>
    <property type="match status" value="2"/>
</dbReference>
<evidence type="ECO:0008006" key="4">
    <source>
        <dbReference type="Google" id="ProtNLM"/>
    </source>
</evidence>
<dbReference type="AlphaFoldDB" id="A0A7R9BIL8"/>
<proteinExistence type="predicted"/>
<feature type="region of interest" description="Disordered" evidence="1">
    <location>
        <begin position="492"/>
        <end position="527"/>
    </location>
</feature>
<dbReference type="GO" id="GO:0032006">
    <property type="term" value="P:regulation of TOR signaling"/>
    <property type="evidence" value="ECO:0007669"/>
    <property type="project" value="TreeGrafter"/>
</dbReference>
<feature type="compositionally biased region" description="Low complexity" evidence="1">
    <location>
        <begin position="163"/>
        <end position="176"/>
    </location>
</feature>
<dbReference type="OrthoDB" id="9996127at2759"/>
<dbReference type="SUPFAM" id="SSF101908">
    <property type="entry name" value="Putative isomerase YbhE"/>
    <property type="match status" value="1"/>
</dbReference>
<dbReference type="EMBL" id="CAJPEX010000365">
    <property type="protein sequence ID" value="CAG0915312.1"/>
    <property type="molecule type" value="Genomic_DNA"/>
</dbReference>
<dbReference type="PANTHER" id="PTHR16317:SF1">
    <property type="entry name" value="KICSTOR COMPLEX PROTEIN ITFG2"/>
    <property type="match status" value="1"/>
</dbReference>
<reference evidence="2" key="1">
    <citation type="submission" date="2020-11" db="EMBL/GenBank/DDBJ databases">
        <authorList>
            <person name="Tran Van P."/>
        </authorList>
    </citation>
    <scope>NUCLEOTIDE SEQUENCE</scope>
</reference>
<feature type="region of interest" description="Disordered" evidence="1">
    <location>
        <begin position="156"/>
        <end position="238"/>
    </location>
</feature>
<sequence>MARTVSFVGRFDLKISGVVFRSAMTFGDVDNDGENELIVGTNSGFLLIYKNSLTKPWKKALELGIVAAVAVGDVFRVGRNHVVVISADGVCSIFDAHVAGVKGEHNSSSCELMRPCYVQRIQANVQEALLVDTTGNGHVELVVSLTDRVLRTYRWAPSGPEQSESSASVSGTISSSLGTDTLDVGSCGDGHEEIVEENKKEGDLEPAEDDEETVSPPVEQLDDPEDDDSSEEDDSGLMKGHLSGIYKWDLGCHLNSYTVHHDSGDSEDNYRNEPGSLLLAQPGGELLKIDLKAVGPKDATPRSSPPEEKSNEGMESDDKVVFQSVPPPVRIKNQQVSCVVLGDIRLPHPSGTGNSLNFCIATLEGSLILLHDNRERWHVSVEDELFAVSKLDMTGDGNDEIVACSWSGTTYIWNHKKECVRFVFGEPVCNFIAGKFGPEHRSCFVFSSFRNRLHVYPNIELRHFVVRTLGDMLALPAWSHIRNALATTVSNKDASVEPSDAGADTSSTKRRPSGDAPSQELYSPGCLGSHGQGATTRIGLLRQPPEFPGKLSLHAGIVRGLLYNRPQWNSAVHEKNCSRAPKLE</sequence>
<protein>
    <recommendedName>
        <fullName evidence="4">Integrin alpha FG-GAP repeat containing 2</fullName>
    </recommendedName>
</protein>
<dbReference type="Proteomes" id="UP000678499">
    <property type="component" value="Unassembled WGS sequence"/>
</dbReference>
<dbReference type="SUPFAM" id="SSF69318">
    <property type="entry name" value="Integrin alpha N-terminal domain"/>
    <property type="match status" value="1"/>
</dbReference>
<feature type="compositionally biased region" description="Acidic residues" evidence="1">
    <location>
        <begin position="204"/>
        <end position="213"/>
    </location>
</feature>
<accession>A0A7R9BIL8</accession>
<feature type="compositionally biased region" description="Basic and acidic residues" evidence="1">
    <location>
        <begin position="189"/>
        <end position="203"/>
    </location>
</feature>
<evidence type="ECO:0000313" key="3">
    <source>
        <dbReference type="Proteomes" id="UP000678499"/>
    </source>
</evidence>
<evidence type="ECO:0000313" key="2">
    <source>
        <dbReference type="EMBL" id="CAD7275160.1"/>
    </source>
</evidence>
<dbReference type="EMBL" id="OA882402">
    <property type="protein sequence ID" value="CAD7275160.1"/>
    <property type="molecule type" value="Genomic_DNA"/>
</dbReference>
<evidence type="ECO:0000256" key="1">
    <source>
        <dbReference type="SAM" id="MobiDB-lite"/>
    </source>
</evidence>
<feature type="compositionally biased region" description="Acidic residues" evidence="1">
    <location>
        <begin position="220"/>
        <end position="235"/>
    </location>
</feature>
<dbReference type="PANTHER" id="PTHR16317">
    <property type="entry name" value="INTEGRIN ALPHA REPEAT DOMAIN-CONTAINING"/>
    <property type="match status" value="1"/>
</dbReference>
<dbReference type="InterPro" id="IPR028994">
    <property type="entry name" value="Integrin_alpha_N"/>
</dbReference>